<dbReference type="AlphaFoldDB" id="A0A2V0P9W8"/>
<sequence length="387" mass="42521">MGAAPTPPRQPPSPKRLGLGLAALALLSASLLALQVFSVDDDVFSELLPPSVEDAWEEVLQRASHTQVRTLSFSVCNGFANQRLSLVFGLVIAKQLGRVVVLPQMLLNGMQTSDENREASDTPSSTPFEEFYDLQALRAALAPFHMRLLTHVQGAALPPSRSSANVTLAGSKPIESVVDHFALHQNRDHISMDCPALYLATGVVQAESKFIRAVLMGLRPSHTVEGYIRAAVERLGTFNFLHLRIERDWQAHCKRWAALSAMDGVVRDNCFNHTIDVHRAMTAMGFDRHVPVYIGSQWEQVRPRLVAESLSGMAAAGFTPIRSRSADSLPRELAALVDFELAMRAERFLGNSVSSFSALVILERHYRGLWAGYYNGGDIPLEQVSPA</sequence>
<dbReference type="STRING" id="307507.A0A2V0P9W8"/>
<dbReference type="Pfam" id="PF10250">
    <property type="entry name" value="O-FucT"/>
    <property type="match status" value="1"/>
</dbReference>
<keyword evidence="2" id="KW-0808">Transferase</keyword>
<dbReference type="EMBL" id="BDRX01000045">
    <property type="protein sequence ID" value="GBF93895.1"/>
    <property type="molecule type" value="Genomic_DNA"/>
</dbReference>
<dbReference type="InterPro" id="IPR019378">
    <property type="entry name" value="GDP-Fuc_O-FucTrfase"/>
</dbReference>
<reference evidence="7 8" key="1">
    <citation type="journal article" date="2018" name="Sci. Rep.">
        <title>Raphidocelis subcapitata (=Pseudokirchneriella subcapitata) provides an insight into genome evolution and environmental adaptations in the Sphaeropleales.</title>
        <authorList>
            <person name="Suzuki S."/>
            <person name="Yamaguchi H."/>
            <person name="Nakajima N."/>
            <person name="Kawachi M."/>
        </authorList>
    </citation>
    <scope>NUCLEOTIDE SEQUENCE [LARGE SCALE GENOMIC DNA]</scope>
    <source>
        <strain evidence="7 8">NIES-35</strain>
    </source>
</reference>
<keyword evidence="8" id="KW-1185">Reference proteome</keyword>
<dbReference type="GO" id="GO:0006004">
    <property type="term" value="P:fucose metabolic process"/>
    <property type="evidence" value="ECO:0007669"/>
    <property type="project" value="UniProtKB-KW"/>
</dbReference>
<evidence type="ECO:0000313" key="8">
    <source>
        <dbReference type="Proteomes" id="UP000247498"/>
    </source>
</evidence>
<protein>
    <recommendedName>
        <fullName evidence="5">O-fucosyltransferase family protein</fullName>
    </recommendedName>
</protein>
<gene>
    <name evidence="7" type="ORF">Rsub_06894</name>
</gene>
<evidence type="ECO:0000256" key="3">
    <source>
        <dbReference type="ARBA" id="ARBA00023253"/>
    </source>
</evidence>
<evidence type="ECO:0000256" key="5">
    <source>
        <dbReference type="ARBA" id="ARBA00030350"/>
    </source>
</evidence>
<dbReference type="InParanoid" id="A0A2V0P9W8"/>
<keyword evidence="4" id="KW-0119">Carbohydrate metabolism</keyword>
<keyword evidence="6" id="KW-0732">Signal</keyword>
<dbReference type="GO" id="GO:0016740">
    <property type="term" value="F:transferase activity"/>
    <property type="evidence" value="ECO:0007669"/>
    <property type="project" value="UniProtKB-KW"/>
</dbReference>
<feature type="signal peptide" evidence="6">
    <location>
        <begin position="1"/>
        <end position="33"/>
    </location>
</feature>
<name>A0A2V0P9W8_9CHLO</name>
<keyword evidence="3" id="KW-0294">Fucose metabolism</keyword>
<comment type="caution">
    <text evidence="7">The sequence shown here is derived from an EMBL/GenBank/DDBJ whole genome shotgun (WGS) entry which is preliminary data.</text>
</comment>
<organism evidence="7 8">
    <name type="scientific">Raphidocelis subcapitata</name>
    <dbReference type="NCBI Taxonomy" id="307507"/>
    <lineage>
        <taxon>Eukaryota</taxon>
        <taxon>Viridiplantae</taxon>
        <taxon>Chlorophyta</taxon>
        <taxon>core chlorophytes</taxon>
        <taxon>Chlorophyceae</taxon>
        <taxon>CS clade</taxon>
        <taxon>Sphaeropleales</taxon>
        <taxon>Selenastraceae</taxon>
        <taxon>Raphidocelis</taxon>
    </lineage>
</organism>
<dbReference type="Proteomes" id="UP000247498">
    <property type="component" value="Unassembled WGS sequence"/>
</dbReference>
<accession>A0A2V0P9W8</accession>
<dbReference type="Gene3D" id="3.40.50.11350">
    <property type="match status" value="1"/>
</dbReference>
<feature type="chain" id="PRO_5015901245" description="O-fucosyltransferase family protein" evidence="6">
    <location>
        <begin position="34"/>
        <end position="387"/>
    </location>
</feature>
<comment type="similarity">
    <text evidence="1">Belongs to the glycosyltransferase GT106 family.</text>
</comment>
<evidence type="ECO:0000313" key="7">
    <source>
        <dbReference type="EMBL" id="GBF93895.1"/>
    </source>
</evidence>
<dbReference type="OrthoDB" id="533531at2759"/>
<evidence type="ECO:0000256" key="2">
    <source>
        <dbReference type="ARBA" id="ARBA00022679"/>
    </source>
</evidence>
<evidence type="ECO:0000256" key="4">
    <source>
        <dbReference type="ARBA" id="ARBA00023277"/>
    </source>
</evidence>
<proteinExistence type="inferred from homology"/>
<dbReference type="CDD" id="cd11296">
    <property type="entry name" value="O-FucT_like"/>
    <property type="match status" value="1"/>
</dbReference>
<evidence type="ECO:0000256" key="6">
    <source>
        <dbReference type="SAM" id="SignalP"/>
    </source>
</evidence>
<evidence type="ECO:0000256" key="1">
    <source>
        <dbReference type="ARBA" id="ARBA00007737"/>
    </source>
</evidence>